<name>A0A6G1MER9_ORBOL</name>
<accession>A0A6G1MER9</accession>
<feature type="region of interest" description="Disordered" evidence="1">
    <location>
        <begin position="215"/>
        <end position="246"/>
    </location>
</feature>
<evidence type="ECO:0000313" key="2">
    <source>
        <dbReference type="EMBL" id="KAF3208486.1"/>
    </source>
</evidence>
<evidence type="ECO:0000256" key="1">
    <source>
        <dbReference type="SAM" id="MobiDB-lite"/>
    </source>
</evidence>
<protein>
    <submittedName>
        <fullName evidence="3">Uncharacterized protein</fullName>
    </submittedName>
</protein>
<feature type="compositionally biased region" description="Polar residues" evidence="1">
    <location>
        <begin position="215"/>
        <end position="241"/>
    </location>
</feature>
<dbReference type="AlphaFoldDB" id="A0A6G1MER9"/>
<evidence type="ECO:0000313" key="4">
    <source>
        <dbReference type="Proteomes" id="UP000483672"/>
    </source>
</evidence>
<proteinExistence type="predicted"/>
<dbReference type="EMBL" id="WIWT01000023">
    <property type="protein sequence ID" value="KAF3214120.1"/>
    <property type="molecule type" value="Genomic_DNA"/>
</dbReference>
<comment type="caution">
    <text evidence="3">The sequence shown here is derived from an EMBL/GenBank/DDBJ whole genome shotgun (WGS) entry which is preliminary data.</text>
</comment>
<sequence length="405" mass="45184">MCWLSVQCSCKHNIAIAHPTKSCVRPRNPRGCWIIRRGEPLKKSCPGCEEYLTPGSEQPSWRDVKRCHNDPAMDWAEVNHYDIITMDKNRHRVCDNERLEFRKRLRWKTMIANGMVTGWSLNNRGVAIVDPSPEEIGNEGMDYYQQHEVIEPFDPADIDNMLLDPGEEKNGNEDGIDGYMLERVSSRPRLARTIYTIGNGQEFESLFSVFDNSEGDISSNSDNSNEAVMGSDESTNTLTENDSGKEGEYEPLMKLDEMFDHVEASKPFDLSSSLLNSDIPVWAPATSDSPIGDPIKKPLPKGTPIKLEIKKEPDTAPNPVTAISGLAPLLAVTSSEGTTSNYREGIDQALARLRRLSAAHMSAAYTEALNARFPDLAPITPVEDIFQEETPEEDSEEGGVTFQFN</sequence>
<reference evidence="3 4" key="1">
    <citation type="submission" date="2019-06" db="EMBL/GenBank/DDBJ databases">
        <authorList>
            <person name="Palmer J.M."/>
        </authorList>
    </citation>
    <scope>NUCLEOTIDE SEQUENCE</scope>
    <source>
        <strain evidence="2 4">TWF191</strain>
        <strain evidence="3">TWF679</strain>
    </source>
</reference>
<dbReference type="Proteomes" id="UP000614610">
    <property type="component" value="Unassembled WGS sequence"/>
</dbReference>
<organism evidence="3 5">
    <name type="scientific">Orbilia oligospora</name>
    <name type="common">Nematode-trapping fungus</name>
    <name type="synonym">Arthrobotrys oligospora</name>
    <dbReference type="NCBI Taxonomy" id="2813651"/>
    <lineage>
        <taxon>Eukaryota</taxon>
        <taxon>Fungi</taxon>
        <taxon>Dikarya</taxon>
        <taxon>Ascomycota</taxon>
        <taxon>Pezizomycotina</taxon>
        <taxon>Orbiliomycetes</taxon>
        <taxon>Orbiliales</taxon>
        <taxon>Orbiliaceae</taxon>
        <taxon>Orbilia</taxon>
    </lineage>
</organism>
<evidence type="ECO:0000313" key="3">
    <source>
        <dbReference type="EMBL" id="KAF3214120.1"/>
    </source>
</evidence>
<dbReference type="EMBL" id="WIPF01000107">
    <property type="protein sequence ID" value="KAF3208486.1"/>
    <property type="molecule type" value="Genomic_DNA"/>
</dbReference>
<evidence type="ECO:0000313" key="5">
    <source>
        <dbReference type="Proteomes" id="UP000614610"/>
    </source>
</evidence>
<gene>
    <name evidence="2" type="ORF">TWF191_000674</name>
    <name evidence="3" type="ORF">TWF679_004987</name>
</gene>
<dbReference type="Proteomes" id="UP000483672">
    <property type="component" value="Unassembled WGS sequence"/>
</dbReference>
<dbReference type="OrthoDB" id="5305292at2759"/>